<dbReference type="EMBL" id="CAJOBA010007955">
    <property type="protein sequence ID" value="CAF3816657.1"/>
    <property type="molecule type" value="Genomic_DNA"/>
</dbReference>
<proteinExistence type="predicted"/>
<name>A0A813T9S9_9BILA</name>
<accession>A0A813T9S9</accession>
<evidence type="ECO:0000313" key="3">
    <source>
        <dbReference type="EMBL" id="CAF1049699.1"/>
    </source>
</evidence>
<dbReference type="Proteomes" id="UP000677228">
    <property type="component" value="Unassembled WGS sequence"/>
</dbReference>
<sequence>MNNDDEFNVENSSTEIISYRPVSSSPTTLIENTITRDLSYKRLKQLPFSQYILPSSGNTSSRLPSVLSSPLMFSRDTSMDTLSSFNVDFNSHNSTYLSEHSTIPSGIVSPTDIPDSPPCGRRSPIAEEKCSNNRTNSTDTTNQLDGTVIERTLNNNNNSSSSFTSQDEMKIYQSEYTDMDSLHSSNDNKQQQCHDVFNGNLQDDELLSSCDMYARNDDSVHIFTSSAFDDTSSIHSSLSSLTLPSIHGTNRTCCTVEDVLRLAQLRKNQTSHDLSVINEESLEDKQNSSNSNREPTSDESDVDDEKGKQILFDLIHKRLLHPPVILEVSQQINLSTSSSSTITNDRIKASSSSNDPTVREELNESAIQFTSSHDITIPSSMLLNDYNTLHSGVPPKRSLSNASISTTRSTPHLTKKSRLNEEEHENDDPMVDDGDYDEEKGAELISAFIRKTLSKKPSKDLIATILPSYNQYDEENLINKANCERDLHSSSQTSYSGSIHTSLAQLDSVLPLKTYKYQHVETTSDIQIQMNKNQQNVKIRMNNQQQQDLKDGRRQHVYQTKTSELRRLQARHQRRL</sequence>
<evidence type="ECO:0000313" key="2">
    <source>
        <dbReference type="EMBL" id="CAF0807663.1"/>
    </source>
</evidence>
<dbReference type="EMBL" id="CAJNOK010007944">
    <property type="protein sequence ID" value="CAF1049699.1"/>
    <property type="molecule type" value="Genomic_DNA"/>
</dbReference>
<feature type="region of interest" description="Disordered" evidence="1">
    <location>
        <begin position="393"/>
        <end position="433"/>
    </location>
</feature>
<feature type="compositionally biased region" description="Acidic residues" evidence="1">
    <location>
        <begin position="422"/>
        <end position="433"/>
    </location>
</feature>
<dbReference type="Proteomes" id="UP000682733">
    <property type="component" value="Unassembled WGS sequence"/>
</dbReference>
<evidence type="ECO:0000313" key="5">
    <source>
        <dbReference type="EMBL" id="CAF3816657.1"/>
    </source>
</evidence>
<dbReference type="Proteomes" id="UP000663829">
    <property type="component" value="Unassembled WGS sequence"/>
</dbReference>
<organism evidence="2 6">
    <name type="scientific">Didymodactylos carnosus</name>
    <dbReference type="NCBI Taxonomy" id="1234261"/>
    <lineage>
        <taxon>Eukaryota</taxon>
        <taxon>Metazoa</taxon>
        <taxon>Spiralia</taxon>
        <taxon>Gnathifera</taxon>
        <taxon>Rotifera</taxon>
        <taxon>Eurotatoria</taxon>
        <taxon>Bdelloidea</taxon>
        <taxon>Philodinida</taxon>
        <taxon>Philodinidae</taxon>
        <taxon>Didymodactylos</taxon>
    </lineage>
</organism>
<dbReference type="AlphaFoldDB" id="A0A813T9S9"/>
<evidence type="ECO:0000313" key="6">
    <source>
        <dbReference type="Proteomes" id="UP000663829"/>
    </source>
</evidence>
<keyword evidence="6" id="KW-1185">Reference proteome</keyword>
<comment type="caution">
    <text evidence="2">The sequence shown here is derived from an EMBL/GenBank/DDBJ whole genome shotgun (WGS) entry which is preliminary data.</text>
</comment>
<protein>
    <submittedName>
        <fullName evidence="2">Uncharacterized protein</fullName>
    </submittedName>
</protein>
<dbReference type="Proteomes" id="UP000681722">
    <property type="component" value="Unassembled WGS sequence"/>
</dbReference>
<feature type="region of interest" description="Disordered" evidence="1">
    <location>
        <begin position="273"/>
        <end position="305"/>
    </location>
</feature>
<evidence type="ECO:0000313" key="4">
    <source>
        <dbReference type="EMBL" id="CAF3593179.1"/>
    </source>
</evidence>
<gene>
    <name evidence="2" type="ORF">GPM918_LOCUS3862</name>
    <name evidence="3" type="ORF">OVA965_LOCUS16879</name>
    <name evidence="4" type="ORF">SRO942_LOCUS3862</name>
    <name evidence="5" type="ORF">TMI583_LOCUS16888</name>
</gene>
<dbReference type="EMBL" id="CAJOBC010000494">
    <property type="protein sequence ID" value="CAF3593179.1"/>
    <property type="molecule type" value="Genomic_DNA"/>
</dbReference>
<evidence type="ECO:0000256" key="1">
    <source>
        <dbReference type="SAM" id="MobiDB-lite"/>
    </source>
</evidence>
<feature type="region of interest" description="Disordered" evidence="1">
    <location>
        <begin position="99"/>
        <end position="119"/>
    </location>
</feature>
<dbReference type="OrthoDB" id="5918429at2759"/>
<dbReference type="EMBL" id="CAJNOQ010000494">
    <property type="protein sequence ID" value="CAF0807663.1"/>
    <property type="molecule type" value="Genomic_DNA"/>
</dbReference>
<reference evidence="2" key="1">
    <citation type="submission" date="2021-02" db="EMBL/GenBank/DDBJ databases">
        <authorList>
            <person name="Nowell W R."/>
        </authorList>
    </citation>
    <scope>NUCLEOTIDE SEQUENCE</scope>
</reference>
<feature type="compositionally biased region" description="Polar residues" evidence="1">
    <location>
        <begin position="398"/>
        <end position="412"/>
    </location>
</feature>